<feature type="disulfide bond" evidence="21">
    <location>
        <begin position="1084"/>
        <end position="1093"/>
    </location>
</feature>
<keyword evidence="6" id="KW-0084">Basement membrane</keyword>
<dbReference type="Pfam" id="PF24973">
    <property type="entry name" value="EGF_LMN_ATRN"/>
    <property type="match status" value="2"/>
</dbReference>
<dbReference type="FunFam" id="2.10.25.10:FF:000011">
    <property type="entry name" value="Cadherin EGF LAG seven-pass G-type receptor"/>
    <property type="match status" value="1"/>
</dbReference>
<feature type="domain" description="Laminin EGF-like" evidence="24">
    <location>
        <begin position="714"/>
        <end position="761"/>
    </location>
</feature>
<keyword evidence="11 21" id="KW-0424">Laminin EGF-like domain</keyword>
<feature type="disulfide bond" evidence="21">
    <location>
        <begin position="425"/>
        <end position="434"/>
    </location>
</feature>
<dbReference type="SMART" id="SM00181">
    <property type="entry name" value="EGF"/>
    <property type="match status" value="7"/>
</dbReference>
<feature type="disulfide bond" evidence="21">
    <location>
        <begin position="735"/>
        <end position="744"/>
    </location>
</feature>
<evidence type="ECO:0000256" key="14">
    <source>
        <dbReference type="ARBA" id="ARBA00075282"/>
    </source>
</evidence>
<dbReference type="Pfam" id="PF00053">
    <property type="entry name" value="EGF_laminin"/>
    <property type="match status" value="11"/>
</dbReference>
<evidence type="ECO:0000256" key="12">
    <source>
        <dbReference type="ARBA" id="ARBA00065312"/>
    </source>
</evidence>
<feature type="domain" description="Laminin EGF-like" evidence="24">
    <location>
        <begin position="961"/>
        <end position="1012"/>
    </location>
</feature>
<dbReference type="GO" id="GO:0007155">
    <property type="term" value="P:cell adhesion"/>
    <property type="evidence" value="ECO:0007669"/>
    <property type="project" value="UniProtKB-KW"/>
</dbReference>
<evidence type="ECO:0000256" key="13">
    <source>
        <dbReference type="ARBA" id="ARBA00071083"/>
    </source>
</evidence>
<evidence type="ECO:0000256" key="7">
    <source>
        <dbReference type="ARBA" id="ARBA00022889"/>
    </source>
</evidence>
<dbReference type="InterPro" id="IPR000742">
    <property type="entry name" value="EGF"/>
</dbReference>
<reference evidence="26" key="1">
    <citation type="submission" date="2016-01" db="EMBL/GenBank/DDBJ databases">
        <title>Reference transcriptome for the parasite Schistocephalus solidus: insights into the molecular evolution of parasitism.</title>
        <authorList>
            <person name="Hebert F.O."/>
            <person name="Grambauer S."/>
            <person name="Barber I."/>
            <person name="Landry C.R."/>
            <person name="Aubin-Horth N."/>
        </authorList>
    </citation>
    <scope>NUCLEOTIDE SEQUENCE</scope>
</reference>
<dbReference type="InterPro" id="IPR002049">
    <property type="entry name" value="LE_dom"/>
</dbReference>
<feature type="disulfide bond" evidence="21">
    <location>
        <begin position="1065"/>
        <end position="1082"/>
    </location>
</feature>
<evidence type="ECO:0000313" key="26">
    <source>
        <dbReference type="EMBL" id="JAP51016.1"/>
    </source>
</evidence>
<feature type="disulfide bond" evidence="21">
    <location>
        <begin position="764"/>
        <end position="781"/>
    </location>
</feature>
<feature type="domain" description="Laminin N-terminal" evidence="25">
    <location>
        <begin position="29"/>
        <end position="267"/>
    </location>
</feature>
<dbReference type="GO" id="GO:0005606">
    <property type="term" value="C:laminin-1 complex"/>
    <property type="evidence" value="ECO:0007669"/>
    <property type="project" value="UniProtKB-ARBA"/>
</dbReference>
<feature type="disulfide bond" evidence="21">
    <location>
        <begin position="762"/>
        <end position="774"/>
    </location>
</feature>
<feature type="disulfide bond" evidence="21">
    <location>
        <begin position="913"/>
        <end position="930"/>
    </location>
</feature>
<keyword evidence="4 23" id="KW-0732">Signal</keyword>
<keyword evidence="3" id="KW-0272">Extracellular matrix</keyword>
<dbReference type="GO" id="GO:0043259">
    <property type="term" value="C:laminin-10 complex"/>
    <property type="evidence" value="ECO:0007669"/>
    <property type="project" value="UniProtKB-ARBA"/>
</dbReference>
<protein>
    <recommendedName>
        <fullName evidence="13">Laminin subunit beta-1</fullName>
    </recommendedName>
    <alternativeName>
        <fullName evidence="16">Laminin B1 chain</fullName>
    </alternativeName>
    <alternativeName>
        <fullName evidence="14">Laminin-1 subunit beta</fullName>
    </alternativeName>
    <alternativeName>
        <fullName evidence="18">Laminin-10 subunit beta</fullName>
    </alternativeName>
    <alternativeName>
        <fullName evidence="15">Laminin-12 subunit beta</fullName>
    </alternativeName>
    <alternativeName>
        <fullName evidence="19">Laminin-2 subunit beta</fullName>
    </alternativeName>
    <alternativeName>
        <fullName evidence="17">Laminin-6 subunit beta</fullName>
    </alternativeName>
    <alternativeName>
        <fullName evidence="20">Laminin-8 subunit beta</fullName>
    </alternativeName>
</protein>
<feature type="disulfide bond" evidence="21">
    <location>
        <begin position="1034"/>
        <end position="1043"/>
    </location>
</feature>
<feature type="disulfide bond" evidence="21">
    <location>
        <begin position="783"/>
        <end position="792"/>
    </location>
</feature>
<dbReference type="GO" id="GO:0005737">
    <property type="term" value="C:cytoplasm"/>
    <property type="evidence" value="ECO:0007669"/>
    <property type="project" value="UniProtKB-ARBA"/>
</dbReference>
<evidence type="ECO:0000256" key="18">
    <source>
        <dbReference type="ARBA" id="ARBA00082919"/>
    </source>
</evidence>
<dbReference type="EMBL" id="GEEE01012209">
    <property type="protein sequence ID" value="JAP51016.1"/>
    <property type="molecule type" value="Transcribed_RNA"/>
</dbReference>
<feature type="disulfide bond" evidence="21">
    <location>
        <begin position="714"/>
        <end position="726"/>
    </location>
</feature>
<dbReference type="FunFam" id="2.10.25.10:FF:000065">
    <property type="entry name" value="Laminin subunit beta 1"/>
    <property type="match status" value="1"/>
</dbReference>
<evidence type="ECO:0000256" key="11">
    <source>
        <dbReference type="ARBA" id="ARBA00023292"/>
    </source>
</evidence>
<keyword evidence="7" id="KW-0130">Cell adhesion</keyword>
<feature type="disulfide bond" evidence="21">
    <location>
        <begin position="827"/>
        <end position="836"/>
    </location>
</feature>
<feature type="disulfide bond" evidence="21">
    <location>
        <begin position="933"/>
        <end position="942"/>
    </location>
</feature>
<dbReference type="PROSITE" id="PS51117">
    <property type="entry name" value="LAMININ_NTER"/>
    <property type="match status" value="1"/>
</dbReference>
<dbReference type="Pfam" id="PF00055">
    <property type="entry name" value="Laminin_N"/>
    <property type="match status" value="1"/>
</dbReference>
<feature type="signal peptide" evidence="23">
    <location>
        <begin position="1"/>
        <end position="21"/>
    </location>
</feature>
<feature type="domain" description="Laminin EGF-like" evidence="24">
    <location>
        <begin position="455"/>
        <end position="505"/>
    </location>
</feature>
<evidence type="ECO:0000256" key="21">
    <source>
        <dbReference type="PROSITE-ProRule" id="PRU00460"/>
    </source>
</evidence>
<dbReference type="PANTHER" id="PTHR10574">
    <property type="entry name" value="NETRIN/LAMININ-RELATED"/>
    <property type="match status" value="1"/>
</dbReference>
<feature type="disulfide bond" evidence="21">
    <location>
        <begin position="1013"/>
        <end position="1025"/>
    </location>
</feature>
<dbReference type="GO" id="GO:0009888">
    <property type="term" value="P:tissue development"/>
    <property type="evidence" value="ECO:0007669"/>
    <property type="project" value="TreeGrafter"/>
</dbReference>
<evidence type="ECO:0000256" key="20">
    <source>
        <dbReference type="ARBA" id="ARBA00083813"/>
    </source>
</evidence>
<dbReference type="PANTHER" id="PTHR10574:SF375">
    <property type="entry name" value="LAMININ SUBUNIT BETA-1"/>
    <property type="match status" value="1"/>
</dbReference>
<feature type="disulfide bond" evidence="21">
    <location>
        <begin position="716"/>
        <end position="733"/>
    </location>
</feature>
<keyword evidence="2" id="KW-0964">Secreted</keyword>
<comment type="subunit">
    <text evidence="12">Laminin is a complex glycoprotein, consisting of three different polypeptide chains (alpha, beta, gamma), which are bound to each other by disulfide bonds into a cross-shaped molecule comprising one long and three short arms with globules at each end. Beta-1 is a subunit of laminin-1 (laminin-111 or EHS laminin), laminin-2 (laminin-211 or merosin), laminin-6 (laminin-311 or K-laminin), laminin-8 (laminin-411), laminin-10 (laminin-511) and laminin-12 (laminin-213). Interacts with ITGB1.</text>
</comment>
<evidence type="ECO:0000259" key="25">
    <source>
        <dbReference type="PROSITE" id="PS51117"/>
    </source>
</evidence>
<evidence type="ECO:0000256" key="1">
    <source>
        <dbReference type="ARBA" id="ARBA00004302"/>
    </source>
</evidence>
<evidence type="ECO:0000256" key="9">
    <source>
        <dbReference type="ARBA" id="ARBA00023157"/>
    </source>
</evidence>
<dbReference type="Gene3D" id="2.170.300.10">
    <property type="entry name" value="Tie2 ligand-binding domain superfamily"/>
    <property type="match status" value="1"/>
</dbReference>
<dbReference type="SMART" id="SM00180">
    <property type="entry name" value="EGF_Lam"/>
    <property type="match status" value="13"/>
</dbReference>
<keyword evidence="9 21" id="KW-1015">Disulfide bond</keyword>
<dbReference type="SUPFAM" id="SSF57196">
    <property type="entry name" value="EGF/Laminin"/>
    <property type="match status" value="13"/>
</dbReference>
<accession>A0A0X3PV22</accession>
<evidence type="ECO:0000256" key="6">
    <source>
        <dbReference type="ARBA" id="ARBA00022869"/>
    </source>
</evidence>
<comment type="caution">
    <text evidence="21">Lacks conserved residue(s) required for the propagation of feature annotation.</text>
</comment>
<dbReference type="GO" id="GO:0009887">
    <property type="term" value="P:animal organ morphogenesis"/>
    <property type="evidence" value="ECO:0007669"/>
    <property type="project" value="TreeGrafter"/>
</dbReference>
<feature type="disulfide bond" evidence="21">
    <location>
        <begin position="1063"/>
        <end position="1075"/>
    </location>
</feature>
<dbReference type="FunFam" id="2.10.25.10:FF:000105">
    <property type="entry name" value="laminin subunit gamma-1"/>
    <property type="match status" value="1"/>
</dbReference>
<name>A0A0X3PV22_SCHSO</name>
<feature type="disulfide bond" evidence="21">
    <location>
        <begin position="1015"/>
        <end position="1032"/>
    </location>
</feature>
<gene>
    <name evidence="26" type="ORF">TR117450</name>
</gene>
<evidence type="ECO:0000256" key="2">
    <source>
        <dbReference type="ARBA" id="ARBA00022525"/>
    </source>
</evidence>
<feature type="domain" description="Laminin EGF-like" evidence="24">
    <location>
        <begin position="762"/>
        <end position="807"/>
    </location>
</feature>
<dbReference type="SMART" id="SM00136">
    <property type="entry name" value="LamNT"/>
    <property type="match status" value="1"/>
</dbReference>
<keyword evidence="10" id="KW-0325">Glycoprotein</keyword>
<dbReference type="PROSITE" id="PS50027">
    <property type="entry name" value="EGF_LAM_2"/>
    <property type="match status" value="11"/>
</dbReference>
<dbReference type="Gene3D" id="2.60.120.260">
    <property type="entry name" value="Galactose-binding domain-like"/>
    <property type="match status" value="1"/>
</dbReference>
<comment type="subcellular location">
    <subcellularLocation>
        <location evidence="1">Secreted</location>
        <location evidence="1">Extracellular space</location>
        <location evidence="1">Extracellular matrix</location>
        <location evidence="1">Basement membrane</location>
    </subcellularLocation>
</comment>
<proteinExistence type="predicted"/>
<dbReference type="FunFam" id="2.10.25.10:FF:000188">
    <property type="entry name" value="Laminin subunit gamma 2"/>
    <property type="match status" value="1"/>
</dbReference>
<dbReference type="InterPro" id="IPR008211">
    <property type="entry name" value="Laminin_N"/>
</dbReference>
<evidence type="ECO:0000259" key="24">
    <source>
        <dbReference type="PROSITE" id="PS50027"/>
    </source>
</evidence>
<feature type="domain" description="Laminin EGF-like" evidence="24">
    <location>
        <begin position="395"/>
        <end position="454"/>
    </location>
</feature>
<feature type="domain" description="Laminin EGF-like" evidence="24">
    <location>
        <begin position="808"/>
        <end position="855"/>
    </location>
</feature>
<evidence type="ECO:0000256" key="17">
    <source>
        <dbReference type="ARBA" id="ARBA00076958"/>
    </source>
</evidence>
<evidence type="ECO:0000256" key="5">
    <source>
        <dbReference type="ARBA" id="ARBA00022737"/>
    </source>
</evidence>
<dbReference type="FunFam" id="2.10.25.10:FF:000083">
    <property type="entry name" value="Laminin subunit alpha"/>
    <property type="match status" value="1"/>
</dbReference>
<evidence type="ECO:0000256" key="10">
    <source>
        <dbReference type="ARBA" id="ARBA00023180"/>
    </source>
</evidence>
<dbReference type="FunFam" id="2.10.25.10:FF:000090">
    <property type="entry name" value="laminin subunit alpha"/>
    <property type="match status" value="2"/>
</dbReference>
<feature type="disulfide bond" evidence="21">
    <location>
        <begin position="477"/>
        <end position="486"/>
    </location>
</feature>
<dbReference type="FunFam" id="2.10.25.10:FF:000051">
    <property type="entry name" value="Laminin subunit alpha 4"/>
    <property type="match status" value="1"/>
</dbReference>
<feature type="disulfide bond" evidence="21">
    <location>
        <begin position="881"/>
        <end position="890"/>
    </location>
</feature>
<organism evidence="26">
    <name type="scientific">Schistocephalus solidus</name>
    <name type="common">Tapeworm</name>
    <dbReference type="NCBI Taxonomy" id="70667"/>
    <lineage>
        <taxon>Eukaryota</taxon>
        <taxon>Metazoa</taxon>
        <taxon>Spiralia</taxon>
        <taxon>Lophotrochozoa</taxon>
        <taxon>Platyhelminthes</taxon>
        <taxon>Cestoda</taxon>
        <taxon>Eucestoda</taxon>
        <taxon>Diphyllobothriidea</taxon>
        <taxon>Diphyllobothriidae</taxon>
        <taxon>Schistocephalus</taxon>
    </lineage>
</organism>
<evidence type="ECO:0000256" key="4">
    <source>
        <dbReference type="ARBA" id="ARBA00022729"/>
    </source>
</evidence>
<evidence type="ECO:0000256" key="3">
    <source>
        <dbReference type="ARBA" id="ARBA00022530"/>
    </source>
</evidence>
<dbReference type="PROSITE" id="PS01248">
    <property type="entry name" value="EGF_LAM_1"/>
    <property type="match status" value="4"/>
</dbReference>
<evidence type="ECO:0000256" key="8">
    <source>
        <dbReference type="ARBA" id="ARBA00023054"/>
    </source>
</evidence>
<feature type="disulfide bond" evidence="21">
    <location>
        <begin position="489"/>
        <end position="503"/>
    </location>
</feature>
<feature type="domain" description="Laminin EGF-like" evidence="24">
    <location>
        <begin position="911"/>
        <end position="960"/>
    </location>
</feature>
<evidence type="ECO:0000256" key="19">
    <source>
        <dbReference type="ARBA" id="ARBA00083431"/>
    </source>
</evidence>
<feature type="domain" description="Laminin EGF-like" evidence="24">
    <location>
        <begin position="332"/>
        <end position="394"/>
    </location>
</feature>
<feature type="disulfide bond" evidence="21">
    <location>
        <begin position="911"/>
        <end position="923"/>
    </location>
</feature>
<feature type="coiled-coil region" evidence="22">
    <location>
        <begin position="1638"/>
        <end position="1665"/>
    </location>
</feature>
<feature type="disulfide bond" evidence="21">
    <location>
        <begin position="1046"/>
        <end position="1060"/>
    </location>
</feature>
<feature type="domain" description="Laminin EGF-like" evidence="24">
    <location>
        <begin position="856"/>
        <end position="910"/>
    </location>
</feature>
<feature type="disulfide bond" evidence="21">
    <location>
        <begin position="985"/>
        <end position="994"/>
    </location>
</feature>
<dbReference type="PRINTS" id="PR00011">
    <property type="entry name" value="EGFLAMININ"/>
</dbReference>
<dbReference type="InterPro" id="IPR050440">
    <property type="entry name" value="Laminin/Netrin_ECM"/>
</dbReference>
<evidence type="ECO:0000256" key="22">
    <source>
        <dbReference type="SAM" id="Coils"/>
    </source>
</evidence>
<feature type="disulfide bond" evidence="21">
    <location>
        <begin position="362"/>
        <end position="371"/>
    </location>
</feature>
<feature type="disulfide bond" evidence="21">
    <location>
        <begin position="839"/>
        <end position="853"/>
    </location>
</feature>
<evidence type="ECO:0000256" key="16">
    <source>
        <dbReference type="ARBA" id="ARBA00076920"/>
    </source>
</evidence>
<feature type="coiled-coil region" evidence="22">
    <location>
        <begin position="1218"/>
        <end position="1323"/>
    </location>
</feature>
<sequence length="1747" mass="193909">MNRQLILRLLISVFISKFALAYEEEYSCENTICSPKAGDLLIGRESALQASSTCGLNDVQPYCVVTAGGKSHCKECYSKQEYNQITNPNSHRIENVISRVPSDPDRWWQSENAVHNVSIVINLETQFQFISTIMRFKTFRPAAMYLERSDNFGQTWKPYAYFSNNCPRDYPGIPERPRRTLNDVTCTNVYSQLTPSEGGVVAFMAAPSEMHANLPLFSEERQNLSAITNLRITFSRLNTLGDMELDDSSAIKRKYYYAIYEWNVWGRCSCFGHATRCRPKSPHELENMEKVYGVCECTHNTAGDNCERCADFYQAKPWRPATRESANACERCECNGHSNQCYFNPLLYLQSNNVSGGQCHACQHNTEGIHCEFCADGFYRYPGYSIDHPQTCQPCNCHGDGSIDPDKCQQYTDPQQNTVAGRCNCKENVAGDKCDRCRVGYWNFQASNPKGCEACRCHMLGTWENSGCDPMTGKCTCKRHVGGEYCDTCQPGFFNLTDSPLGCQPCACSPFGSLGAECDKKTGRCHCKQGFVGRDCGQVEDGYYIRPPELMIDQPRIPVDVSIESPSKDGSYVIVLAIDPKQFGPGDRWTVTLEPKQLDSRCINRKYIVEITRDTSKIVLPEVCLEAGKKTFVTIFADPRQFSPYTSVLFADIILIPDEGDTGRVAEYCEQFRHLIMQIAQGEVDPARMPRQCEEYFRLPQIHWNETGMVTIPCECNVTGSVSAVCDKMTGQCLCKPGVVGRTCAQCEPFHYHFSASGCTACDCNAQGSLNRQCDPSTSQCPCREGIEGRQCDRCRSGYWDFPYCRKCECNGMSDTCDQLTGRCLACRDNTGGDRCETCAQGYYGDPLRGVPCRPCECPGGGVDHSEGCNLHPVAGVVCRCKPGYAGPRCSECAPNYFGNPTELGGTCKPCECSGNLPPEGGCNQVTGECLVCLHNTEGPRCDQCKLGFWGNASLQLCQRCSCYHLGAVGGADAACDRTTGECNCLPNVLGPRCFECVPYHFNLTSGVGCESCACDPIGSLFPECHPISGACTCKPDRSGRKCDQCQRTYFGDPRDGGGCKPCDCDRSGSLSDVCDPASGQCQCRPGISGRRCDRCDRGTTGTLPNCRPCGECWTNWDKAIDRVIVEMRRLENQTSNQLPPDLKPVFTAISNLVEQIELLPGAKLTNEKLNEFDGLLALLEKKVKTLDNLDTQTGELSKAIAVLDMLTKEQTSITNTLSGSEKKLEALSVLLDDMKNRSAQIAILDPHGAYAALLAAREEVSRLDDTQRSLQKRRTSLEAMRQSAMESVSKREAADEEFRKLTKQLEERIKDLQEEIRQLNRLICGDNGQVPDGSADRATCPSACGGTSCDPVVAEVLGIPETDPFLPSREQSFGVISRCASARGCDQSTEARIKVLLTDHLALQNQLGTVLQSATRVSSLVSGVNNSHWEAEEILRDASERLKMLNSRLQHVQNLTDKTIEDARRAKEMYKHLTLERYEELSNQIRSLSHTADLAHAIRLGEQLQNLSARLHYDVQRIFAETADDRNQANQLVGRAQRINDRAKSFLEQMNQLAEVKKLYDELENSAVFGGLDSSEFQVDKQQLANKVDTLVKDHEMISQDIRSAADRSNQNAQTAQRLMQDTEHAQRGTVTSEQRLQNLNSTFKQLNEKMEAIDEAMKKMNGKNGSQGGSAVDGGGDRSGLAKQVDEYIAKLEASVKEIQKLRAPLEEMRQSTNDLTSKLQQVVKTFTSLTNQLSAHTKRQRFCS</sequence>
<keyword evidence="8 22" id="KW-0175">Coiled coil</keyword>
<dbReference type="InterPro" id="IPR056863">
    <property type="entry name" value="LMN_ATRN_NET-like_EGF"/>
</dbReference>
<keyword evidence="5" id="KW-0677">Repeat</keyword>
<feature type="domain" description="Laminin EGF-like" evidence="24">
    <location>
        <begin position="1013"/>
        <end position="1062"/>
    </location>
</feature>
<evidence type="ECO:0000256" key="15">
    <source>
        <dbReference type="ARBA" id="ARBA00075415"/>
    </source>
</evidence>
<evidence type="ECO:0000256" key="23">
    <source>
        <dbReference type="SAM" id="SignalP"/>
    </source>
</evidence>
<feature type="chain" id="PRO_5007051331" description="Laminin subunit beta-1" evidence="23">
    <location>
        <begin position="22"/>
        <end position="1747"/>
    </location>
</feature>
<dbReference type="Gene3D" id="2.10.25.10">
    <property type="entry name" value="Laminin"/>
    <property type="match status" value="11"/>
</dbReference>
<dbReference type="FunFam" id="2.10.25.10:FF:000242">
    <property type="entry name" value="Laminin subunit alpha 1"/>
    <property type="match status" value="1"/>
</dbReference>
<feature type="domain" description="Laminin EGF-like" evidence="24">
    <location>
        <begin position="1063"/>
        <end position="1109"/>
    </location>
</feature>
<dbReference type="FunFam" id="2.10.25.10:FF:000775">
    <property type="entry name" value="Predicted protein"/>
    <property type="match status" value="1"/>
</dbReference>
<dbReference type="CDD" id="cd00055">
    <property type="entry name" value="EGF_Lam"/>
    <property type="match status" value="13"/>
</dbReference>